<dbReference type="AlphaFoldDB" id="A0A846UDM0"/>
<accession>A0A846UDM0</accession>
<keyword evidence="1" id="KW-1133">Transmembrane helix</keyword>
<dbReference type="RefSeq" id="WP_168105076.1">
    <property type="nucleotide sequence ID" value="NZ_CP051215.1"/>
</dbReference>
<protein>
    <submittedName>
        <fullName evidence="2">Uncharacterized protein</fullName>
    </submittedName>
</protein>
<organism evidence="2 3">
    <name type="scientific">Spiroplasma platyhelix PALS-1</name>
    <dbReference type="NCBI Taxonomy" id="1276218"/>
    <lineage>
        <taxon>Bacteria</taxon>
        <taxon>Bacillati</taxon>
        <taxon>Mycoplasmatota</taxon>
        <taxon>Mollicutes</taxon>
        <taxon>Entomoplasmatales</taxon>
        <taxon>Spiroplasmataceae</taxon>
        <taxon>Spiroplasma</taxon>
    </lineage>
</organism>
<keyword evidence="3" id="KW-1185">Reference proteome</keyword>
<feature type="transmembrane region" description="Helical" evidence="1">
    <location>
        <begin position="21"/>
        <end position="38"/>
    </location>
</feature>
<dbReference type="EMBL" id="JAAVVK010000002">
    <property type="protein sequence ID" value="NKE38598.1"/>
    <property type="molecule type" value="Genomic_DNA"/>
</dbReference>
<feature type="transmembrane region" description="Helical" evidence="1">
    <location>
        <begin position="106"/>
        <end position="128"/>
    </location>
</feature>
<dbReference type="Proteomes" id="UP000584587">
    <property type="component" value="Unassembled WGS sequence"/>
</dbReference>
<evidence type="ECO:0000313" key="2">
    <source>
        <dbReference type="EMBL" id="NKE38598.1"/>
    </source>
</evidence>
<keyword evidence="1" id="KW-0812">Transmembrane</keyword>
<feature type="transmembrane region" description="Helical" evidence="1">
    <location>
        <begin position="44"/>
        <end position="66"/>
    </location>
</feature>
<gene>
    <name evidence="2" type="ORF">HER12_02370</name>
</gene>
<name>A0A846UDM0_9MOLU</name>
<evidence type="ECO:0000313" key="3">
    <source>
        <dbReference type="Proteomes" id="UP000584587"/>
    </source>
</evidence>
<keyword evidence="1" id="KW-0472">Membrane</keyword>
<proteinExistence type="predicted"/>
<reference evidence="2 3" key="1">
    <citation type="submission" date="2020-04" db="EMBL/GenBank/DDBJ databases">
        <title>Complete genome sequence of Spiroplasma platyhelix ATCC 51748, an insect isolate.</title>
        <authorList>
            <person name="Green E.A."/>
            <person name="Klassen J.L."/>
        </authorList>
    </citation>
    <scope>NUCLEOTIDE SEQUENCE [LARGE SCALE GENOMIC DNA]</scope>
    <source>
        <strain evidence="2 3">PALS-1</strain>
    </source>
</reference>
<comment type="caution">
    <text evidence="2">The sequence shown here is derived from an EMBL/GenBank/DDBJ whole genome shotgun (WGS) entry which is preliminary data.</text>
</comment>
<sequence length="138" mass="15838">MAQNKSNFKTNNTYRVSVVMLVYWLLINVVLFSLINVISNQWMIINGFNLGFVGSFIGFLILASTSKWFFSKTTFKQVLAYFTFLIRIAFYGAIVTLAIVFNSFNWFSILGGFSLLVLATITSEFLFFRQGKKEKTKC</sequence>
<feature type="transmembrane region" description="Helical" evidence="1">
    <location>
        <begin position="78"/>
        <end position="100"/>
    </location>
</feature>
<evidence type="ECO:0000256" key="1">
    <source>
        <dbReference type="SAM" id="Phobius"/>
    </source>
</evidence>